<dbReference type="Proteomes" id="UP000815325">
    <property type="component" value="Unassembled WGS sequence"/>
</dbReference>
<protein>
    <submittedName>
        <fullName evidence="1">Uncharacterized protein</fullName>
    </submittedName>
</protein>
<proteinExistence type="predicted"/>
<accession>A0ABQ7GKV9</accession>
<gene>
    <name evidence="1" type="ORF">DUNSADRAFT_7715</name>
</gene>
<evidence type="ECO:0000313" key="1">
    <source>
        <dbReference type="EMBL" id="KAF5835226.1"/>
    </source>
</evidence>
<organism evidence="1 2">
    <name type="scientific">Dunaliella salina</name>
    <name type="common">Green alga</name>
    <name type="synonym">Protococcus salinus</name>
    <dbReference type="NCBI Taxonomy" id="3046"/>
    <lineage>
        <taxon>Eukaryota</taxon>
        <taxon>Viridiplantae</taxon>
        <taxon>Chlorophyta</taxon>
        <taxon>core chlorophytes</taxon>
        <taxon>Chlorophyceae</taxon>
        <taxon>CS clade</taxon>
        <taxon>Chlamydomonadales</taxon>
        <taxon>Dunaliellaceae</taxon>
        <taxon>Dunaliella</taxon>
    </lineage>
</organism>
<reference evidence="1" key="1">
    <citation type="submission" date="2017-08" db="EMBL/GenBank/DDBJ databases">
        <authorList>
            <person name="Polle J.E."/>
            <person name="Barry K."/>
            <person name="Cushman J."/>
            <person name="Schmutz J."/>
            <person name="Tran D."/>
            <person name="Hathwaick L.T."/>
            <person name="Yim W.C."/>
            <person name="Jenkins J."/>
            <person name="Mckie-Krisberg Z.M."/>
            <person name="Prochnik S."/>
            <person name="Lindquist E."/>
            <person name="Dockter R.B."/>
            <person name="Adam C."/>
            <person name="Molina H."/>
            <person name="Bunkerborg J."/>
            <person name="Jin E."/>
            <person name="Buchheim M."/>
            <person name="Magnuson J."/>
        </authorList>
    </citation>
    <scope>NUCLEOTIDE SEQUENCE</scope>
    <source>
        <strain evidence="1">CCAP 19/18</strain>
    </source>
</reference>
<dbReference type="EMBL" id="MU069716">
    <property type="protein sequence ID" value="KAF5835226.1"/>
    <property type="molecule type" value="Genomic_DNA"/>
</dbReference>
<sequence>MLLCSHAQCSAASQPIKRHYWLSLIGPREGAMYKWQQSLLAPSKQLPPVNMLRITGRPESEMQRVAPWGYGDGFDESKIPPKLAALVSRVRALPGLRLGPLRDITINYRHSGFLRLDPHIDPALDGENVFIIGVDSDTVLTLCPAARRELWRWLCTAWDAVLLR</sequence>
<name>A0ABQ7GKV9_DUNSA</name>
<evidence type="ECO:0000313" key="2">
    <source>
        <dbReference type="Proteomes" id="UP000815325"/>
    </source>
</evidence>
<keyword evidence="2" id="KW-1185">Reference proteome</keyword>
<comment type="caution">
    <text evidence="1">The sequence shown here is derived from an EMBL/GenBank/DDBJ whole genome shotgun (WGS) entry which is preliminary data.</text>
</comment>